<feature type="domain" description="Transcription regulator PadR C-terminal" evidence="2">
    <location>
        <begin position="92"/>
        <end position="180"/>
    </location>
</feature>
<dbReference type="RefSeq" id="WP_344216615.1">
    <property type="nucleotide sequence ID" value="NZ_BAAAOS010000028.1"/>
</dbReference>
<gene>
    <name evidence="3" type="ORF">GCM10009789_43250</name>
</gene>
<dbReference type="SUPFAM" id="SSF46785">
    <property type="entry name" value="Winged helix' DNA-binding domain"/>
    <property type="match status" value="1"/>
</dbReference>
<sequence>MALRQAVLAALLEGEASGYQLAKRFDVSVSNFWSATPQQLYRELDRLEQDGMIEGRVVEQQGRPNKRVFTLTTAGRDHLHAFTAQPSKPTAIRDDLLVKIQAFDSTDQDAIRKQLLIRLEQARQKLTLYDKLRDDLLAGQAEDTYLRTADRIGPYLTLIGGRMFEQQNIAWCTTVLELLDQRA</sequence>
<comment type="caution">
    <text evidence="3">The sequence shown here is derived from an EMBL/GenBank/DDBJ whole genome shotgun (WGS) entry which is preliminary data.</text>
</comment>
<dbReference type="Gene3D" id="6.10.140.190">
    <property type="match status" value="1"/>
</dbReference>
<dbReference type="Pfam" id="PF10400">
    <property type="entry name" value="Vir_act_alpha_C"/>
    <property type="match status" value="1"/>
</dbReference>
<feature type="domain" description="Transcription regulator PadR N-terminal" evidence="1">
    <location>
        <begin position="7"/>
        <end position="80"/>
    </location>
</feature>
<dbReference type="Pfam" id="PF03551">
    <property type="entry name" value="PadR"/>
    <property type="match status" value="1"/>
</dbReference>
<reference evidence="3 4" key="1">
    <citation type="journal article" date="2019" name="Int. J. Syst. Evol. Microbiol.">
        <title>The Global Catalogue of Microorganisms (GCM) 10K type strain sequencing project: providing services to taxonomists for standard genome sequencing and annotation.</title>
        <authorList>
            <consortium name="The Broad Institute Genomics Platform"/>
            <consortium name="The Broad Institute Genome Sequencing Center for Infectious Disease"/>
            <person name="Wu L."/>
            <person name="Ma J."/>
        </authorList>
    </citation>
    <scope>NUCLEOTIDE SEQUENCE [LARGE SCALE GENOMIC DNA]</scope>
    <source>
        <strain evidence="3 4">JCM 14969</strain>
    </source>
</reference>
<accession>A0ABN2DS44</accession>
<evidence type="ECO:0000259" key="2">
    <source>
        <dbReference type="Pfam" id="PF10400"/>
    </source>
</evidence>
<evidence type="ECO:0000259" key="1">
    <source>
        <dbReference type="Pfam" id="PF03551"/>
    </source>
</evidence>
<evidence type="ECO:0000313" key="4">
    <source>
        <dbReference type="Proteomes" id="UP001500393"/>
    </source>
</evidence>
<dbReference type="Proteomes" id="UP001500393">
    <property type="component" value="Unassembled WGS sequence"/>
</dbReference>
<name>A0ABN2DS44_9ACTN</name>
<keyword evidence="4" id="KW-1185">Reference proteome</keyword>
<dbReference type="EMBL" id="BAAAOS010000028">
    <property type="protein sequence ID" value="GAA1584924.1"/>
    <property type="molecule type" value="Genomic_DNA"/>
</dbReference>
<dbReference type="InterPro" id="IPR036388">
    <property type="entry name" value="WH-like_DNA-bd_sf"/>
</dbReference>
<proteinExistence type="predicted"/>
<dbReference type="InterPro" id="IPR018309">
    <property type="entry name" value="Tscrpt_reg_PadR_C"/>
</dbReference>
<evidence type="ECO:0000313" key="3">
    <source>
        <dbReference type="EMBL" id="GAA1584924.1"/>
    </source>
</evidence>
<dbReference type="Gene3D" id="1.10.10.10">
    <property type="entry name" value="Winged helix-like DNA-binding domain superfamily/Winged helix DNA-binding domain"/>
    <property type="match status" value="1"/>
</dbReference>
<dbReference type="InterPro" id="IPR036390">
    <property type="entry name" value="WH_DNA-bd_sf"/>
</dbReference>
<organism evidence="3 4">
    <name type="scientific">Kribbella sancticallisti</name>
    <dbReference type="NCBI Taxonomy" id="460087"/>
    <lineage>
        <taxon>Bacteria</taxon>
        <taxon>Bacillati</taxon>
        <taxon>Actinomycetota</taxon>
        <taxon>Actinomycetes</taxon>
        <taxon>Propionibacteriales</taxon>
        <taxon>Kribbellaceae</taxon>
        <taxon>Kribbella</taxon>
    </lineage>
</organism>
<dbReference type="InterPro" id="IPR005149">
    <property type="entry name" value="Tscrpt_reg_PadR_N"/>
</dbReference>
<dbReference type="PANTHER" id="PTHR43252:SF4">
    <property type="entry name" value="TRANSCRIPTIONAL REGULATORY PROTEIN"/>
    <property type="match status" value="1"/>
</dbReference>
<dbReference type="PANTHER" id="PTHR43252">
    <property type="entry name" value="TRANSCRIPTIONAL REGULATOR YQJI"/>
    <property type="match status" value="1"/>
</dbReference>
<protein>
    <submittedName>
        <fullName evidence="3">PadR family transcriptional regulator</fullName>
    </submittedName>
</protein>